<protein>
    <submittedName>
        <fullName evidence="1">DinB family protein</fullName>
    </submittedName>
</protein>
<keyword evidence="2" id="KW-1185">Reference proteome</keyword>
<organism evidence="1 2">
    <name type="scientific">Streptomyces coryli</name>
    <dbReference type="NCBI Taxonomy" id="1128680"/>
    <lineage>
        <taxon>Bacteria</taxon>
        <taxon>Bacillati</taxon>
        <taxon>Actinomycetota</taxon>
        <taxon>Actinomycetes</taxon>
        <taxon>Kitasatosporales</taxon>
        <taxon>Streptomycetaceae</taxon>
        <taxon>Streptomyces</taxon>
    </lineage>
</organism>
<dbReference type="InterPro" id="IPR007061">
    <property type="entry name" value="MST-like"/>
</dbReference>
<dbReference type="Proteomes" id="UP000481583">
    <property type="component" value="Unassembled WGS sequence"/>
</dbReference>
<reference evidence="1 2" key="1">
    <citation type="submission" date="2020-02" db="EMBL/GenBank/DDBJ databases">
        <title>Whole-genome analyses of novel actinobacteria.</title>
        <authorList>
            <person name="Sahin N."/>
        </authorList>
    </citation>
    <scope>NUCLEOTIDE SEQUENCE [LARGE SCALE GENOMIC DNA]</scope>
    <source>
        <strain evidence="1 2">A7024</strain>
    </source>
</reference>
<dbReference type="Gene3D" id="1.20.120.450">
    <property type="entry name" value="dinb family like domain"/>
    <property type="match status" value="1"/>
</dbReference>
<comment type="caution">
    <text evidence="1">The sequence shown here is derived from an EMBL/GenBank/DDBJ whole genome shotgun (WGS) entry which is preliminary data.</text>
</comment>
<dbReference type="RefSeq" id="WP_165230969.1">
    <property type="nucleotide sequence ID" value="NZ_JAAKZV010000005.1"/>
</dbReference>
<dbReference type="Pfam" id="PF04978">
    <property type="entry name" value="MST"/>
    <property type="match status" value="1"/>
</dbReference>
<proteinExistence type="predicted"/>
<dbReference type="SUPFAM" id="SSF109854">
    <property type="entry name" value="DinB/YfiT-like putative metalloenzymes"/>
    <property type="match status" value="1"/>
</dbReference>
<dbReference type="EMBL" id="JAAKZV010000005">
    <property type="protein sequence ID" value="NGN62842.1"/>
    <property type="molecule type" value="Genomic_DNA"/>
</dbReference>
<accession>A0A6G4TST6</accession>
<evidence type="ECO:0000313" key="1">
    <source>
        <dbReference type="EMBL" id="NGN62842.1"/>
    </source>
</evidence>
<evidence type="ECO:0000313" key="2">
    <source>
        <dbReference type="Proteomes" id="UP000481583"/>
    </source>
</evidence>
<dbReference type="InterPro" id="IPR034660">
    <property type="entry name" value="DinB/YfiT-like"/>
</dbReference>
<gene>
    <name evidence="1" type="ORF">G5C51_02855</name>
</gene>
<sequence length="173" mass="19597">MTWTAPVIDRRTEPYVGDERTMLQGWLDFHRDTLLQKCRGLTAEQLKQASVPPSGLTLLGLVRHLALVERSWFRIRFAGEDVKDLYITDDNQDAEFDDVASADAEADFAVYRAELVACDAAVADRDLEETFVDPLGGSTRSLRWVYIHMIEEYARHNGHADLVRERVDGVTGD</sequence>
<dbReference type="AlphaFoldDB" id="A0A6G4TST6"/>
<name>A0A6G4TST6_9ACTN</name>